<dbReference type="SUPFAM" id="SSF103515">
    <property type="entry name" value="Autotransporter"/>
    <property type="match status" value="1"/>
</dbReference>
<reference evidence="2 3" key="1">
    <citation type="submission" date="2016-10" db="EMBL/GenBank/DDBJ databases">
        <authorList>
            <person name="de Groot N.N."/>
        </authorList>
    </citation>
    <scope>NUCLEOTIDE SEQUENCE [LARGE SCALE GENOMIC DNA]</scope>
    <source>
        <strain evidence="2 3">GAS522</strain>
    </source>
</reference>
<protein>
    <submittedName>
        <fullName evidence="2">Uncharacterized conserved protein, contains a C-terminal beta-barrel porin domain</fullName>
    </submittedName>
</protein>
<dbReference type="Pfam" id="PF03797">
    <property type="entry name" value="Autotransporter"/>
    <property type="match status" value="1"/>
</dbReference>
<dbReference type="SMART" id="SM00869">
    <property type="entry name" value="Autotransporter"/>
    <property type="match status" value="1"/>
</dbReference>
<name>A0A1H4ZK17_9BRAD</name>
<dbReference type="InterPro" id="IPR036709">
    <property type="entry name" value="Autotransporte_beta_dom_sf"/>
</dbReference>
<dbReference type="PROSITE" id="PS51208">
    <property type="entry name" value="AUTOTRANSPORTER"/>
    <property type="match status" value="1"/>
</dbReference>
<dbReference type="Gene3D" id="2.40.128.130">
    <property type="entry name" value="Autotransporter beta-domain"/>
    <property type="match status" value="1"/>
</dbReference>
<organism evidence="2 3">
    <name type="scientific">Bradyrhizobium lablabi</name>
    <dbReference type="NCBI Taxonomy" id="722472"/>
    <lineage>
        <taxon>Bacteria</taxon>
        <taxon>Pseudomonadati</taxon>
        <taxon>Pseudomonadota</taxon>
        <taxon>Alphaproteobacteria</taxon>
        <taxon>Hyphomicrobiales</taxon>
        <taxon>Nitrobacteraceae</taxon>
        <taxon>Bradyrhizobium</taxon>
    </lineage>
</organism>
<evidence type="ECO:0000313" key="2">
    <source>
        <dbReference type="EMBL" id="SED30327.1"/>
    </source>
</evidence>
<dbReference type="Proteomes" id="UP000183208">
    <property type="component" value="Unassembled WGS sequence"/>
</dbReference>
<evidence type="ECO:0000259" key="1">
    <source>
        <dbReference type="PROSITE" id="PS51208"/>
    </source>
</evidence>
<dbReference type="AlphaFoldDB" id="A0A1H4ZK17"/>
<proteinExistence type="predicted"/>
<feature type="domain" description="Autotransporter" evidence="1">
    <location>
        <begin position="599"/>
        <end position="881"/>
    </location>
</feature>
<accession>A0A1H4ZK17</accession>
<gene>
    <name evidence="2" type="ORF">SAMN05444171_3741</name>
</gene>
<dbReference type="InterPro" id="IPR005546">
    <property type="entry name" value="Autotransporte_beta"/>
</dbReference>
<dbReference type="EMBL" id="FNTI01000001">
    <property type="protein sequence ID" value="SED30327.1"/>
    <property type="molecule type" value="Genomic_DNA"/>
</dbReference>
<sequence>MLPCVAQAQSVWGGAGSTTATTDYNTPTNWSAGAPTAAGSSAQFASTGNPSVNLSATVTPDSWTFDANSKSYTLTGLDVNFSNAATLTNNASAGQAISIANNMSGTTLSQAAASTLTLSGDNSFTSTSISAGRLVVANFVSLTSNVSITSGGTFDNNSSVTGTLSNGTGGTFNNFSGVVSGLVTNSGTVSNGGLLQGGLSNTAGTFDNKAFSSINGGVTITGGTLNSFLTNSRITGGLINSAVVNAGSLISGAIVNQGAGVFNQTGFFLSDNNTFTNNDTAQLNVIGGTFANLTTVTNNSTNAIGISVSAGRTLSATSLINAAGATVSNLGTITTTSITNSGTFRNNGTTTGTFTMAAGNLSGVGNTQSLTVNGGTFAPGNGTAGTSMTVTGSLVLQAAATYLVQVNPTTASFTNVTGAATLNGATVSANYAAGSYISKRYTIVTAASGVNGPFGALVTTGQPANLTSTLSYDINNAYLNLNLSFVLPGGVLNQNQQNVGNALTGFFNTTGGISMAFASLTAAQLTQSDGEVTTGSQQSTFNAMNQFMGVMTDPFVAGRGDPVSAGGGATGYADEQTARRNPNDALAAIYRKAPVAADPFAQRWSVWAAGYGGSQTTSGNAVQGSNNTSSNLYGTAVGADYRLSPDALAGFALAGGGTNFSVANGLGSGRSDLFQAGAFVRHNIGAAYLSGALAYGWQDITTNRTLTIAGLDQLQAKFNANAWSGRVEGGYRFVTQGIGLTPYAAGQFTTFDLPAYAEQAISGANTFALAYGARSVTATRSELGLRTDKSFAMEDGVFTLRGRAAWAHDYNPDRAIGTTFQTLPGASFVVNGARQASDAVLLTASVEKKWLNGWSAAGTFEGEFSSVTTSYAGKGVVRYAW</sequence>
<evidence type="ECO:0000313" key="3">
    <source>
        <dbReference type="Proteomes" id="UP000183208"/>
    </source>
</evidence>